<comment type="pathway">
    <text evidence="1">Cofactor biosynthesis; thiamine diphosphate biosynthesis.</text>
</comment>
<accession>A0A076EUP0</accession>
<dbReference type="GO" id="GO:0005737">
    <property type="term" value="C:cytoplasm"/>
    <property type="evidence" value="ECO:0007669"/>
    <property type="project" value="TreeGrafter"/>
</dbReference>
<dbReference type="PANTHER" id="PTHR13847">
    <property type="entry name" value="SARCOSINE DEHYDROGENASE-RELATED"/>
    <property type="match status" value="1"/>
</dbReference>
<evidence type="ECO:0000256" key="4">
    <source>
        <dbReference type="ARBA" id="ARBA00049872"/>
    </source>
</evidence>
<dbReference type="AlphaFoldDB" id="A0A076EUP0"/>
<dbReference type="PANTHER" id="PTHR13847:SF289">
    <property type="entry name" value="GLYCINE OXIDASE"/>
    <property type="match status" value="1"/>
</dbReference>
<dbReference type="InterPro" id="IPR036188">
    <property type="entry name" value="FAD/NAD-bd_sf"/>
</dbReference>
<dbReference type="Gene3D" id="3.50.50.60">
    <property type="entry name" value="FAD/NAD(P)-binding domain"/>
    <property type="match status" value="1"/>
</dbReference>
<organism evidence="7 8">
    <name type="scientific">Rhodococcus opacus</name>
    <name type="common">Nocardia opaca</name>
    <dbReference type="NCBI Taxonomy" id="37919"/>
    <lineage>
        <taxon>Bacteria</taxon>
        <taxon>Bacillati</taxon>
        <taxon>Actinomycetota</taxon>
        <taxon>Actinomycetes</taxon>
        <taxon>Mycobacteriales</taxon>
        <taxon>Nocardiaceae</taxon>
        <taxon>Rhodococcus</taxon>
    </lineage>
</organism>
<dbReference type="Pfam" id="PF01266">
    <property type="entry name" value="DAO"/>
    <property type="match status" value="1"/>
</dbReference>
<evidence type="ECO:0000256" key="1">
    <source>
        <dbReference type="ARBA" id="ARBA00004948"/>
    </source>
</evidence>
<evidence type="ECO:0000256" key="2">
    <source>
        <dbReference type="ARBA" id="ARBA00022977"/>
    </source>
</evidence>
<dbReference type="InterPro" id="IPR012727">
    <property type="entry name" value="Gly_oxidase_ThiO"/>
</dbReference>
<dbReference type="SUPFAM" id="SSF51905">
    <property type="entry name" value="FAD/NAD(P)-binding domain"/>
    <property type="match status" value="1"/>
</dbReference>
<evidence type="ECO:0000313" key="8">
    <source>
        <dbReference type="Proteomes" id="UP000028488"/>
    </source>
</evidence>
<dbReference type="EC" id="1.4.3.19" evidence="5"/>
<comment type="catalytic activity">
    <reaction evidence="4">
        <text>glycine + O2 + H2O = glyoxylate + H2O2 + NH4(+)</text>
        <dbReference type="Rhea" id="RHEA:11532"/>
        <dbReference type="ChEBI" id="CHEBI:15377"/>
        <dbReference type="ChEBI" id="CHEBI:15379"/>
        <dbReference type="ChEBI" id="CHEBI:16240"/>
        <dbReference type="ChEBI" id="CHEBI:28938"/>
        <dbReference type="ChEBI" id="CHEBI:36655"/>
        <dbReference type="ChEBI" id="CHEBI:57305"/>
        <dbReference type="EC" id="1.4.3.19"/>
    </reaction>
</comment>
<dbReference type="GO" id="GO:0009228">
    <property type="term" value="P:thiamine biosynthetic process"/>
    <property type="evidence" value="ECO:0007669"/>
    <property type="project" value="UniProtKB-KW"/>
</dbReference>
<feature type="domain" description="FAD dependent oxidoreductase" evidence="6">
    <location>
        <begin position="15"/>
        <end position="342"/>
    </location>
</feature>
<evidence type="ECO:0000256" key="3">
    <source>
        <dbReference type="ARBA" id="ARBA00023002"/>
    </source>
</evidence>
<dbReference type="NCBIfam" id="TIGR02352">
    <property type="entry name" value="thiamin_ThiO"/>
    <property type="match status" value="1"/>
</dbReference>
<dbReference type="SUPFAM" id="SSF54373">
    <property type="entry name" value="FAD-linked reductases, C-terminal domain"/>
    <property type="match status" value="1"/>
</dbReference>
<dbReference type="Proteomes" id="UP000028488">
    <property type="component" value="Chromosome"/>
</dbReference>
<dbReference type="GO" id="GO:0043799">
    <property type="term" value="F:glycine oxidase activity"/>
    <property type="evidence" value="ECO:0007669"/>
    <property type="project" value="UniProtKB-EC"/>
</dbReference>
<protein>
    <recommendedName>
        <fullName evidence="5">glycine oxidase</fullName>
        <ecNumber evidence="5">1.4.3.19</ecNumber>
    </recommendedName>
</protein>
<dbReference type="GO" id="GO:0009229">
    <property type="term" value="P:thiamine diphosphate biosynthetic process"/>
    <property type="evidence" value="ECO:0007669"/>
    <property type="project" value="UniProtKB-UniPathway"/>
</dbReference>
<evidence type="ECO:0000259" key="6">
    <source>
        <dbReference type="Pfam" id="PF01266"/>
    </source>
</evidence>
<keyword evidence="3" id="KW-0560">Oxidoreductase</keyword>
<sequence length="365" mass="38442">MPAQEVRWSSMARSVSVVGGGVIGLSIAWRAARNGWSVKLYDPSIGSGASWVAGGMLAPLSEGWPGEESVLELGSASLDRWPEFGKELEAGAGVELFTSESSLTVALDGADAEDLRTIAEWVGAQGRELQILNRAEVRALEPMLGRGVRLGLLAVEELAVDNRLLLQALQRCAVDAGVELIGEAVHSLDRLDTDQIVVTAGIASPALWPGLPVRPVKGEILRLRSRPGVTPAPGRTIRGSVHGRPAYLVPRADGIVVGATQYESGNDTQVTVAGVRDLIADAEALMPAIGEYELRETSAGLRPMTPDNLPLIGRVSDRVVVATGHGRNGILLTPVTADATVALLEGSALVEAKAADPERFEKVAR</sequence>
<proteinExistence type="predicted"/>
<dbReference type="UniPathway" id="UPA00060"/>
<dbReference type="GO" id="GO:0050660">
    <property type="term" value="F:flavin adenine dinucleotide binding"/>
    <property type="evidence" value="ECO:0007669"/>
    <property type="project" value="InterPro"/>
</dbReference>
<dbReference type="InterPro" id="IPR006076">
    <property type="entry name" value="FAD-dep_OxRdtase"/>
</dbReference>
<reference evidence="7 8" key="1">
    <citation type="submission" date="2014-07" db="EMBL/GenBank/DDBJ databases">
        <title>Genome Sequence of Rhodococcus opacus Strain R7, a Biodegrader of Mono- and Polycyclic Aromatic Hydrocarbons.</title>
        <authorList>
            <person name="Di Gennaro P."/>
            <person name="Zampolli J."/>
            <person name="Presti I."/>
            <person name="Cappelletti M."/>
            <person name="D'Ursi P."/>
            <person name="Orro A."/>
            <person name="Mezzelani A."/>
            <person name="Milanesi L."/>
        </authorList>
    </citation>
    <scope>NUCLEOTIDE SEQUENCE [LARGE SCALE GENOMIC DNA]</scope>
    <source>
        <strain evidence="7 8">R7</strain>
    </source>
</reference>
<dbReference type="eggNOG" id="COG0665">
    <property type="taxonomic scope" value="Bacteria"/>
</dbReference>
<keyword evidence="2" id="KW-0784">Thiamine biosynthesis</keyword>
<name>A0A076EUP0_RHOOP</name>
<gene>
    <name evidence="7" type="ORF">EP51_31935</name>
</gene>
<dbReference type="Gene3D" id="3.30.9.10">
    <property type="entry name" value="D-Amino Acid Oxidase, subunit A, domain 2"/>
    <property type="match status" value="1"/>
</dbReference>
<evidence type="ECO:0000313" key="7">
    <source>
        <dbReference type="EMBL" id="AII08993.1"/>
    </source>
</evidence>
<dbReference type="EMBL" id="CP008947">
    <property type="protein sequence ID" value="AII08993.1"/>
    <property type="molecule type" value="Genomic_DNA"/>
</dbReference>
<evidence type="ECO:0000256" key="5">
    <source>
        <dbReference type="ARBA" id="ARBA00050018"/>
    </source>
</evidence>